<reference evidence="1 2" key="1">
    <citation type="journal article" date="2015" name="Genome Biol.">
        <title>Comparative genomics of Steinernema reveals deeply conserved gene regulatory networks.</title>
        <authorList>
            <person name="Dillman A.R."/>
            <person name="Macchietto M."/>
            <person name="Porter C.F."/>
            <person name="Rogers A."/>
            <person name="Williams B."/>
            <person name="Antoshechkin I."/>
            <person name="Lee M.M."/>
            <person name="Goodwin Z."/>
            <person name="Lu X."/>
            <person name="Lewis E.E."/>
            <person name="Goodrich-Blair H."/>
            <person name="Stock S.P."/>
            <person name="Adams B.J."/>
            <person name="Sternberg P.W."/>
            <person name="Mortazavi A."/>
        </authorList>
    </citation>
    <scope>NUCLEOTIDE SEQUENCE [LARGE SCALE GENOMIC DNA]</scope>
    <source>
        <strain evidence="1 2">ALL</strain>
    </source>
</reference>
<keyword evidence="2" id="KW-1185">Reference proteome</keyword>
<gene>
    <name evidence="1" type="ORF">L596_005445</name>
</gene>
<dbReference type="AlphaFoldDB" id="A0A4U8V074"/>
<sequence length="78" mass="8903">MRNKFCRRKNMHYASLNYILIIDGGLATRQENSSPCAGSLGFVLCKEDVMTVHFAARRSAKCRQNAVRRSLARSEQRI</sequence>
<accession>A0A4U8V074</accession>
<protein>
    <submittedName>
        <fullName evidence="1">Uncharacterized protein</fullName>
    </submittedName>
</protein>
<reference evidence="1 2" key="2">
    <citation type="journal article" date="2019" name="G3 (Bethesda)">
        <title>Hybrid Assembly of the Genome of the Entomopathogenic Nematode Steinernema carpocapsae Identifies the X-Chromosome.</title>
        <authorList>
            <person name="Serra L."/>
            <person name="Macchietto M."/>
            <person name="Macias-Munoz A."/>
            <person name="McGill C.J."/>
            <person name="Rodriguez I.M."/>
            <person name="Rodriguez B."/>
            <person name="Murad R."/>
            <person name="Mortazavi A."/>
        </authorList>
    </citation>
    <scope>NUCLEOTIDE SEQUENCE [LARGE SCALE GENOMIC DNA]</scope>
    <source>
        <strain evidence="1 2">ALL</strain>
    </source>
</reference>
<comment type="caution">
    <text evidence="1">The sequence shown here is derived from an EMBL/GenBank/DDBJ whole genome shotgun (WGS) entry which is preliminary data.</text>
</comment>
<dbReference type="Proteomes" id="UP000298663">
    <property type="component" value="Unassembled WGS sequence"/>
</dbReference>
<dbReference type="EMBL" id="AZBU02000001">
    <property type="protein sequence ID" value="TMS38804.1"/>
    <property type="molecule type" value="Genomic_DNA"/>
</dbReference>
<evidence type="ECO:0000313" key="1">
    <source>
        <dbReference type="EMBL" id="TMS38804.1"/>
    </source>
</evidence>
<evidence type="ECO:0000313" key="2">
    <source>
        <dbReference type="Proteomes" id="UP000298663"/>
    </source>
</evidence>
<name>A0A4U8V074_STECR</name>
<organism evidence="1 2">
    <name type="scientific">Steinernema carpocapsae</name>
    <name type="common">Entomopathogenic nematode</name>
    <dbReference type="NCBI Taxonomy" id="34508"/>
    <lineage>
        <taxon>Eukaryota</taxon>
        <taxon>Metazoa</taxon>
        <taxon>Ecdysozoa</taxon>
        <taxon>Nematoda</taxon>
        <taxon>Chromadorea</taxon>
        <taxon>Rhabditida</taxon>
        <taxon>Tylenchina</taxon>
        <taxon>Panagrolaimomorpha</taxon>
        <taxon>Strongyloidoidea</taxon>
        <taxon>Steinernematidae</taxon>
        <taxon>Steinernema</taxon>
    </lineage>
</organism>
<proteinExistence type="predicted"/>